<dbReference type="Pfam" id="PF00638">
    <property type="entry name" value="Ran_BP1"/>
    <property type="match status" value="1"/>
</dbReference>
<feature type="compositionally biased region" description="Polar residues" evidence="1">
    <location>
        <begin position="51"/>
        <end position="61"/>
    </location>
</feature>
<dbReference type="PANTHER" id="PTHR23138">
    <property type="entry name" value="RAN BINDING PROTEIN"/>
    <property type="match status" value="1"/>
</dbReference>
<dbReference type="InterPro" id="IPR011993">
    <property type="entry name" value="PH-like_dom_sf"/>
</dbReference>
<dbReference type="OrthoDB" id="2357150at2759"/>
<keyword evidence="4" id="KW-1185">Reference proteome</keyword>
<dbReference type="InterPro" id="IPR045255">
    <property type="entry name" value="RanBP1-like"/>
</dbReference>
<dbReference type="SUPFAM" id="SSF50729">
    <property type="entry name" value="PH domain-like"/>
    <property type="match status" value="1"/>
</dbReference>
<dbReference type="InterPro" id="IPR000156">
    <property type="entry name" value="Ran_bind_dom"/>
</dbReference>
<evidence type="ECO:0000313" key="4">
    <source>
        <dbReference type="Proteomes" id="UP000784294"/>
    </source>
</evidence>
<protein>
    <recommendedName>
        <fullName evidence="2">RanBD1 domain-containing protein</fullName>
    </recommendedName>
</protein>
<feature type="compositionally biased region" description="Low complexity" evidence="1">
    <location>
        <begin position="19"/>
        <end position="37"/>
    </location>
</feature>
<feature type="region of interest" description="Disordered" evidence="1">
    <location>
        <begin position="1"/>
        <end position="61"/>
    </location>
</feature>
<accession>A0A448X8M2</accession>
<sequence length="195" mass="21520">SPKSQTTTGLFGGLLGAKPTTPTTPYTSTSFVTPSSPGLHSTLRVSSSSSTPDCSQLETPTPSLVVNTCQTPSKTPTNGPCEQNDDSIEEFEPNIEFRPVLDRIPDLVEARTGEEDEQVLFSQSAHLYRLNKSKATDTLATCPQWKMRGTGEAKLLLHKTTGQIRFVMRRNQVRVLSNFKLSSQYVVLYWVLSPR</sequence>
<reference evidence="3" key="1">
    <citation type="submission" date="2018-11" db="EMBL/GenBank/DDBJ databases">
        <authorList>
            <consortium name="Pathogen Informatics"/>
        </authorList>
    </citation>
    <scope>NUCLEOTIDE SEQUENCE</scope>
</reference>
<dbReference type="PROSITE" id="PS50196">
    <property type="entry name" value="RANBD1"/>
    <property type="match status" value="1"/>
</dbReference>
<dbReference type="AlphaFoldDB" id="A0A448X8M2"/>
<dbReference type="Gene3D" id="2.30.29.30">
    <property type="entry name" value="Pleckstrin-homology domain (PH domain)/Phosphotyrosine-binding domain (PTB)"/>
    <property type="match status" value="1"/>
</dbReference>
<dbReference type="GO" id="GO:0005096">
    <property type="term" value="F:GTPase activator activity"/>
    <property type="evidence" value="ECO:0007669"/>
    <property type="project" value="TreeGrafter"/>
</dbReference>
<evidence type="ECO:0000313" key="3">
    <source>
        <dbReference type="EMBL" id="VEL30901.1"/>
    </source>
</evidence>
<dbReference type="GO" id="GO:0005737">
    <property type="term" value="C:cytoplasm"/>
    <property type="evidence" value="ECO:0007669"/>
    <property type="project" value="TreeGrafter"/>
</dbReference>
<organism evidence="3 4">
    <name type="scientific">Protopolystoma xenopodis</name>
    <dbReference type="NCBI Taxonomy" id="117903"/>
    <lineage>
        <taxon>Eukaryota</taxon>
        <taxon>Metazoa</taxon>
        <taxon>Spiralia</taxon>
        <taxon>Lophotrochozoa</taxon>
        <taxon>Platyhelminthes</taxon>
        <taxon>Monogenea</taxon>
        <taxon>Polyopisthocotylea</taxon>
        <taxon>Polystomatidea</taxon>
        <taxon>Polystomatidae</taxon>
        <taxon>Protopolystoma</taxon>
    </lineage>
</organism>
<evidence type="ECO:0000259" key="2">
    <source>
        <dbReference type="PROSITE" id="PS50196"/>
    </source>
</evidence>
<dbReference type="EMBL" id="CAAALY010116752">
    <property type="protein sequence ID" value="VEL30901.1"/>
    <property type="molecule type" value="Genomic_DNA"/>
</dbReference>
<feature type="domain" description="RanBD1" evidence="2">
    <location>
        <begin position="90"/>
        <end position="173"/>
    </location>
</feature>
<dbReference type="Proteomes" id="UP000784294">
    <property type="component" value="Unassembled WGS sequence"/>
</dbReference>
<dbReference type="GO" id="GO:0005643">
    <property type="term" value="C:nuclear pore"/>
    <property type="evidence" value="ECO:0007669"/>
    <property type="project" value="TreeGrafter"/>
</dbReference>
<name>A0A448X8M2_9PLAT</name>
<evidence type="ECO:0000256" key="1">
    <source>
        <dbReference type="SAM" id="MobiDB-lite"/>
    </source>
</evidence>
<dbReference type="SMART" id="SM00160">
    <property type="entry name" value="RanBD"/>
    <property type="match status" value="1"/>
</dbReference>
<dbReference type="PANTHER" id="PTHR23138:SF87">
    <property type="entry name" value="E3 SUMO-PROTEIN LIGASE RANBP2"/>
    <property type="match status" value="1"/>
</dbReference>
<comment type="caution">
    <text evidence="3">The sequence shown here is derived from an EMBL/GenBank/DDBJ whole genome shotgun (WGS) entry which is preliminary data.</text>
</comment>
<gene>
    <name evidence="3" type="ORF">PXEA_LOCUS24341</name>
</gene>
<proteinExistence type="predicted"/>
<feature type="non-terminal residue" evidence="3">
    <location>
        <position position="1"/>
    </location>
</feature>